<evidence type="ECO:0000259" key="6">
    <source>
        <dbReference type="PROSITE" id="PS50966"/>
    </source>
</evidence>
<dbReference type="SMART" id="SM00575">
    <property type="entry name" value="ZnF_PMZ"/>
    <property type="match status" value="1"/>
</dbReference>
<keyword evidence="2 4" id="KW-0863">Zinc-finger</keyword>
<dbReference type="PANTHER" id="PTHR31973:SF187">
    <property type="entry name" value="MUTATOR TRANSPOSASE MUDRA PROTEIN"/>
    <property type="match status" value="1"/>
</dbReference>
<dbReference type="OrthoDB" id="1001935at2759"/>
<keyword evidence="8" id="KW-1185">Reference proteome</keyword>
<name>A0A9W7HN82_HIBTR</name>
<accession>A0A9W7HN82</accession>
<evidence type="ECO:0000256" key="5">
    <source>
        <dbReference type="SAM" id="MobiDB-lite"/>
    </source>
</evidence>
<dbReference type="InterPro" id="IPR007527">
    <property type="entry name" value="Znf_SWIM"/>
</dbReference>
<dbReference type="InterPro" id="IPR006564">
    <property type="entry name" value="Znf_PMZ"/>
</dbReference>
<dbReference type="PROSITE" id="PS50966">
    <property type="entry name" value="ZF_SWIM"/>
    <property type="match status" value="1"/>
</dbReference>
<evidence type="ECO:0000256" key="4">
    <source>
        <dbReference type="PROSITE-ProRule" id="PRU00325"/>
    </source>
</evidence>
<feature type="region of interest" description="Disordered" evidence="5">
    <location>
        <begin position="248"/>
        <end position="269"/>
    </location>
</feature>
<feature type="compositionally biased region" description="Low complexity" evidence="5">
    <location>
        <begin position="254"/>
        <end position="269"/>
    </location>
</feature>
<keyword evidence="1" id="KW-0479">Metal-binding</keyword>
<evidence type="ECO:0000256" key="1">
    <source>
        <dbReference type="ARBA" id="ARBA00022723"/>
    </source>
</evidence>
<evidence type="ECO:0000256" key="2">
    <source>
        <dbReference type="ARBA" id="ARBA00022771"/>
    </source>
</evidence>
<organism evidence="7 8">
    <name type="scientific">Hibiscus trionum</name>
    <name type="common">Flower of an hour</name>
    <dbReference type="NCBI Taxonomy" id="183268"/>
    <lineage>
        <taxon>Eukaryota</taxon>
        <taxon>Viridiplantae</taxon>
        <taxon>Streptophyta</taxon>
        <taxon>Embryophyta</taxon>
        <taxon>Tracheophyta</taxon>
        <taxon>Spermatophyta</taxon>
        <taxon>Magnoliopsida</taxon>
        <taxon>eudicotyledons</taxon>
        <taxon>Gunneridae</taxon>
        <taxon>Pentapetalae</taxon>
        <taxon>rosids</taxon>
        <taxon>malvids</taxon>
        <taxon>Malvales</taxon>
        <taxon>Malvaceae</taxon>
        <taxon>Malvoideae</taxon>
        <taxon>Hibiscus</taxon>
    </lineage>
</organism>
<keyword evidence="3" id="KW-0862">Zinc</keyword>
<feature type="domain" description="SWIM-type" evidence="6">
    <location>
        <begin position="184"/>
        <end position="216"/>
    </location>
</feature>
<gene>
    <name evidence="7" type="ORF">HRI_001709400</name>
</gene>
<evidence type="ECO:0000313" key="7">
    <source>
        <dbReference type="EMBL" id="GMI80401.1"/>
    </source>
</evidence>
<dbReference type="Proteomes" id="UP001165190">
    <property type="component" value="Unassembled WGS sequence"/>
</dbReference>
<dbReference type="EMBL" id="BSYR01000017">
    <property type="protein sequence ID" value="GMI80401.1"/>
    <property type="molecule type" value="Genomic_DNA"/>
</dbReference>
<proteinExistence type="predicted"/>
<dbReference type="PANTHER" id="PTHR31973">
    <property type="entry name" value="POLYPROTEIN, PUTATIVE-RELATED"/>
    <property type="match status" value="1"/>
</dbReference>
<dbReference type="GO" id="GO:0008270">
    <property type="term" value="F:zinc ion binding"/>
    <property type="evidence" value="ECO:0007669"/>
    <property type="project" value="UniProtKB-KW"/>
</dbReference>
<reference evidence="7" key="1">
    <citation type="submission" date="2023-05" db="EMBL/GenBank/DDBJ databases">
        <title>Genome and transcriptome analyses reveal genes involved in the formation of fine ridges on petal epidermal cells in Hibiscus trionum.</title>
        <authorList>
            <person name="Koshimizu S."/>
            <person name="Masuda S."/>
            <person name="Ishii T."/>
            <person name="Shirasu K."/>
            <person name="Hoshino A."/>
            <person name="Arita M."/>
        </authorList>
    </citation>
    <scope>NUCLEOTIDE SEQUENCE</scope>
    <source>
        <strain evidence="7">Hamamatsu line</strain>
    </source>
</reference>
<evidence type="ECO:0000313" key="8">
    <source>
        <dbReference type="Proteomes" id="UP001165190"/>
    </source>
</evidence>
<dbReference type="AlphaFoldDB" id="A0A9W7HN82"/>
<dbReference type="Pfam" id="PF04434">
    <property type="entry name" value="SWIM"/>
    <property type="match status" value="1"/>
</dbReference>
<sequence>MSDRQKGLKEALAEYFPYSEHRFCVRHLYNNFKTKHKGKALKDSLWKAATSTYVREFQVALSEMESLSSKAFLWLSDIDPKFWSKSHFSTRSKCDMLLNNLCESFNKCILQDRTRPIITMMEGIRTKIIQRIAKKKDEADNWTGLLCPKIQKKLDAATEMSNRCWPTHAGGNIYQVTCGPHSQYGVNLEEHTCSCRKWDLTGIPCPHAISVILMRDERPESYVNSCYKIETQQAIYSHMIHPVKRRFSGTAKETAATTSASTQQVPQVQQPPAIHVVRWMVDNQESSTNQGTSSEAISTQK</sequence>
<protein>
    <submittedName>
        <fullName evidence="7">MUSTANG 3</fullName>
    </submittedName>
</protein>
<evidence type="ECO:0000256" key="3">
    <source>
        <dbReference type="ARBA" id="ARBA00022833"/>
    </source>
</evidence>
<comment type="caution">
    <text evidence="7">The sequence shown here is derived from an EMBL/GenBank/DDBJ whole genome shotgun (WGS) entry which is preliminary data.</text>
</comment>